<name>A0AA39KAM9_ARMTA</name>
<evidence type="ECO:0000313" key="1">
    <source>
        <dbReference type="EMBL" id="KAK0457585.1"/>
    </source>
</evidence>
<comment type="caution">
    <text evidence="1">The sequence shown here is derived from an EMBL/GenBank/DDBJ whole genome shotgun (WGS) entry which is preliminary data.</text>
</comment>
<protein>
    <submittedName>
        <fullName evidence="1">Uncharacterized protein</fullName>
    </submittedName>
</protein>
<sequence length="198" mass="22262">MECMAVGEFWVECRIALLFVSPLLAYATKIGDTATEAIRTLYSFTYPMSLSSNMRHLHHFLTTSIPPFHFMIIGLCRTPGDAFRTELPSPALGMNTPEYQYKNEARRICAHATHSTYCHMVLYLSTSVHIQSNMTSTGTDVLRKGLAQGSLHANACCDILYLWVLSYQGMAIYGLRPGEQSIYQKLGFDQDPRTSCFP</sequence>
<accession>A0AA39KAM9</accession>
<reference evidence="1" key="1">
    <citation type="submission" date="2023-06" db="EMBL/GenBank/DDBJ databases">
        <authorList>
            <consortium name="Lawrence Berkeley National Laboratory"/>
            <person name="Ahrendt S."/>
            <person name="Sahu N."/>
            <person name="Indic B."/>
            <person name="Wong-Bajracharya J."/>
            <person name="Merenyi Z."/>
            <person name="Ke H.-M."/>
            <person name="Monk M."/>
            <person name="Kocsube S."/>
            <person name="Drula E."/>
            <person name="Lipzen A."/>
            <person name="Balint B."/>
            <person name="Henrissat B."/>
            <person name="Andreopoulos B."/>
            <person name="Martin F.M."/>
            <person name="Harder C.B."/>
            <person name="Rigling D."/>
            <person name="Ford K.L."/>
            <person name="Foster G.D."/>
            <person name="Pangilinan J."/>
            <person name="Papanicolaou A."/>
            <person name="Barry K."/>
            <person name="LaButti K."/>
            <person name="Viragh M."/>
            <person name="Koriabine M."/>
            <person name="Yan M."/>
            <person name="Riley R."/>
            <person name="Champramary S."/>
            <person name="Plett K.L."/>
            <person name="Tsai I.J."/>
            <person name="Slot J."/>
            <person name="Sipos G."/>
            <person name="Plett J."/>
            <person name="Nagy L.G."/>
            <person name="Grigoriev I.V."/>
        </authorList>
    </citation>
    <scope>NUCLEOTIDE SEQUENCE</scope>
    <source>
        <strain evidence="1">CCBAS 213</strain>
    </source>
</reference>
<dbReference type="AlphaFoldDB" id="A0AA39KAM9"/>
<dbReference type="Proteomes" id="UP001175211">
    <property type="component" value="Unassembled WGS sequence"/>
</dbReference>
<dbReference type="RefSeq" id="XP_060329897.1">
    <property type="nucleotide sequence ID" value="XM_060482401.1"/>
</dbReference>
<evidence type="ECO:0000313" key="2">
    <source>
        <dbReference type="Proteomes" id="UP001175211"/>
    </source>
</evidence>
<gene>
    <name evidence="1" type="ORF">EV420DRAFT_503257</name>
</gene>
<keyword evidence="2" id="KW-1185">Reference proteome</keyword>
<dbReference type="GeneID" id="85365949"/>
<proteinExistence type="predicted"/>
<dbReference type="EMBL" id="JAUEPS010000021">
    <property type="protein sequence ID" value="KAK0457585.1"/>
    <property type="molecule type" value="Genomic_DNA"/>
</dbReference>
<organism evidence="1 2">
    <name type="scientific">Armillaria tabescens</name>
    <name type="common">Ringless honey mushroom</name>
    <name type="synonym">Agaricus tabescens</name>
    <dbReference type="NCBI Taxonomy" id="1929756"/>
    <lineage>
        <taxon>Eukaryota</taxon>
        <taxon>Fungi</taxon>
        <taxon>Dikarya</taxon>
        <taxon>Basidiomycota</taxon>
        <taxon>Agaricomycotina</taxon>
        <taxon>Agaricomycetes</taxon>
        <taxon>Agaricomycetidae</taxon>
        <taxon>Agaricales</taxon>
        <taxon>Marasmiineae</taxon>
        <taxon>Physalacriaceae</taxon>
        <taxon>Desarmillaria</taxon>
    </lineage>
</organism>